<evidence type="ECO:0008006" key="3">
    <source>
        <dbReference type="Google" id="ProtNLM"/>
    </source>
</evidence>
<dbReference type="EMBL" id="VSDQ01000390">
    <property type="protein sequence ID" value="TYA85100.1"/>
    <property type="molecule type" value="Genomic_DNA"/>
</dbReference>
<accession>A0A5D0IQN9</accession>
<keyword evidence="2" id="KW-1185">Reference proteome</keyword>
<name>A0A5D0IQN9_9FLAO</name>
<dbReference type="Proteomes" id="UP000323930">
    <property type="component" value="Unassembled WGS sequence"/>
</dbReference>
<evidence type="ECO:0000313" key="2">
    <source>
        <dbReference type="Proteomes" id="UP000323930"/>
    </source>
</evidence>
<dbReference type="AlphaFoldDB" id="A0A5D0IQN9"/>
<reference evidence="1 2" key="1">
    <citation type="submission" date="2019-08" db="EMBL/GenBank/DDBJ databases">
        <title>Seonamhaeicola sediminis sp. nov., isolated from marine sediment.</title>
        <authorList>
            <person name="Cao W.R."/>
        </authorList>
    </citation>
    <scope>NUCLEOTIDE SEQUENCE [LARGE SCALE GENOMIC DNA]</scope>
    <source>
        <strain evidence="1 2">B011</strain>
    </source>
</reference>
<dbReference type="RefSeq" id="WP_148540294.1">
    <property type="nucleotide sequence ID" value="NZ_VSDQ01000390.1"/>
</dbReference>
<comment type="caution">
    <text evidence="1">The sequence shown here is derived from an EMBL/GenBank/DDBJ whole genome shotgun (WGS) entry which is preliminary data.</text>
</comment>
<protein>
    <recommendedName>
        <fullName evidence="3">DNA primase</fullName>
    </recommendedName>
</protein>
<feature type="non-terminal residue" evidence="1">
    <location>
        <position position="1"/>
    </location>
</feature>
<sequence length="63" mass="7322">DSVAQLVSETILSLRCFLIDQKVKEFQQETLQNKGNVNRNILEEVKEYSGLKMLLSRKLNRVL</sequence>
<proteinExistence type="predicted"/>
<evidence type="ECO:0000313" key="1">
    <source>
        <dbReference type="EMBL" id="TYA85100.1"/>
    </source>
</evidence>
<organism evidence="1 2">
    <name type="scientific">Seonamhaeicola marinus</name>
    <dbReference type="NCBI Taxonomy" id="1912246"/>
    <lineage>
        <taxon>Bacteria</taxon>
        <taxon>Pseudomonadati</taxon>
        <taxon>Bacteroidota</taxon>
        <taxon>Flavobacteriia</taxon>
        <taxon>Flavobacteriales</taxon>
        <taxon>Flavobacteriaceae</taxon>
    </lineage>
</organism>
<gene>
    <name evidence="1" type="ORF">FUA24_05090</name>
</gene>